<dbReference type="EMBL" id="JACHGT010000001">
    <property type="protein sequence ID" value="MBB6032371.1"/>
    <property type="molecule type" value="Genomic_DNA"/>
</dbReference>
<accession>A0A841F614</accession>
<feature type="domain" description="Glycosyltransferase subfamily 4-like N-terminal" evidence="4">
    <location>
        <begin position="19"/>
        <end position="200"/>
    </location>
</feature>
<dbReference type="EC" id="2.4.1.11" evidence="5"/>
<dbReference type="SUPFAM" id="SSF53756">
    <property type="entry name" value="UDP-Glycosyltransferase/glycogen phosphorylase"/>
    <property type="match status" value="1"/>
</dbReference>
<dbReference type="RefSeq" id="WP_239122242.1">
    <property type="nucleotide sequence ID" value="NZ_BONT01000064.1"/>
</dbReference>
<keyword evidence="2 5" id="KW-0808">Transferase</keyword>
<gene>
    <name evidence="5" type="ORF">HNR73_000213</name>
</gene>
<evidence type="ECO:0000259" key="3">
    <source>
        <dbReference type="Pfam" id="PF00534"/>
    </source>
</evidence>
<dbReference type="GO" id="GO:1901137">
    <property type="term" value="P:carbohydrate derivative biosynthetic process"/>
    <property type="evidence" value="ECO:0007669"/>
    <property type="project" value="UniProtKB-ARBA"/>
</dbReference>
<dbReference type="Pfam" id="PF13439">
    <property type="entry name" value="Glyco_transf_4"/>
    <property type="match status" value="1"/>
</dbReference>
<keyword evidence="1 5" id="KW-0328">Glycosyltransferase</keyword>
<sequence>MRSSLKILMFSWEYPPVLVGGLGRHVHALATALARGGHEVTVVTRYGEHADGSPAALDEVVDGVRIVRAPQDPPLLTLATESLLAWTMSLNHALVRAALVAGGEYDVVHAHDWLVNHAAVTLKHHLRAPLVATVHSTEAGRHRGWLPADLNRCIHSIEWWLTYEARRVLVCSADMRWEVSRLFELPAAKTQVVHNGVDPAAFAAAPAAVKALREKYAPRGPMVLYAGRLVFEKGVQDLLDAVPVLRERHPGLRVVIAGDGPHAEDLKAHAVKADADETVDFIGFVGGHDLPALYAAADCLVVPSRYEPFGLVALEAAAAGTAVVASDVGGLGEIVESGVTGVSFPPGDVAALTDAVSTVLTDELLTRRLTTAARAMVDERFGWEDIAAETVGAYARAIDEERALRLRQAAVAARPSMVIPEGNLLLRDA</sequence>
<comment type="caution">
    <text evidence="5">The sequence shown here is derived from an EMBL/GenBank/DDBJ whole genome shotgun (WGS) entry which is preliminary data.</text>
</comment>
<dbReference type="InterPro" id="IPR001296">
    <property type="entry name" value="Glyco_trans_1"/>
</dbReference>
<feature type="domain" description="Glycosyl transferase family 1" evidence="3">
    <location>
        <begin position="219"/>
        <end position="375"/>
    </location>
</feature>
<dbReference type="InterPro" id="IPR050194">
    <property type="entry name" value="Glycosyltransferase_grp1"/>
</dbReference>
<dbReference type="Gene3D" id="3.40.50.2000">
    <property type="entry name" value="Glycogen Phosphorylase B"/>
    <property type="match status" value="2"/>
</dbReference>
<dbReference type="CDD" id="cd03801">
    <property type="entry name" value="GT4_PimA-like"/>
    <property type="match status" value="1"/>
</dbReference>
<dbReference type="InterPro" id="IPR028098">
    <property type="entry name" value="Glyco_trans_4-like_N"/>
</dbReference>
<evidence type="ECO:0000313" key="6">
    <source>
        <dbReference type="Proteomes" id="UP000548476"/>
    </source>
</evidence>
<dbReference type="PANTHER" id="PTHR45947">
    <property type="entry name" value="SULFOQUINOVOSYL TRANSFERASE SQD2"/>
    <property type="match status" value="1"/>
</dbReference>
<evidence type="ECO:0000256" key="2">
    <source>
        <dbReference type="ARBA" id="ARBA00022679"/>
    </source>
</evidence>
<dbReference type="AlphaFoldDB" id="A0A841F614"/>
<evidence type="ECO:0000256" key="1">
    <source>
        <dbReference type="ARBA" id="ARBA00022676"/>
    </source>
</evidence>
<keyword evidence="6" id="KW-1185">Reference proteome</keyword>
<proteinExistence type="predicted"/>
<name>A0A841F614_9ACTN</name>
<evidence type="ECO:0000259" key="4">
    <source>
        <dbReference type="Pfam" id="PF13439"/>
    </source>
</evidence>
<reference evidence="5 6" key="1">
    <citation type="submission" date="2020-08" db="EMBL/GenBank/DDBJ databases">
        <title>Genomic Encyclopedia of Type Strains, Phase IV (KMG-IV): sequencing the most valuable type-strain genomes for metagenomic binning, comparative biology and taxonomic classification.</title>
        <authorList>
            <person name="Goeker M."/>
        </authorList>
    </citation>
    <scope>NUCLEOTIDE SEQUENCE [LARGE SCALE GENOMIC DNA]</scope>
    <source>
        <strain evidence="5 6">YIM 65646</strain>
    </source>
</reference>
<evidence type="ECO:0000313" key="5">
    <source>
        <dbReference type="EMBL" id="MBB6032371.1"/>
    </source>
</evidence>
<dbReference type="GO" id="GO:0004373">
    <property type="term" value="F:alpha-1,4-glucan glucosyltransferase (UDP-glucose donor) activity"/>
    <property type="evidence" value="ECO:0007669"/>
    <property type="project" value="UniProtKB-EC"/>
</dbReference>
<dbReference type="Pfam" id="PF00534">
    <property type="entry name" value="Glycos_transf_1"/>
    <property type="match status" value="1"/>
</dbReference>
<dbReference type="PANTHER" id="PTHR45947:SF3">
    <property type="entry name" value="SULFOQUINOVOSYL TRANSFERASE SQD2"/>
    <property type="match status" value="1"/>
</dbReference>
<organism evidence="5 6">
    <name type="scientific">Phytomonospora endophytica</name>
    <dbReference type="NCBI Taxonomy" id="714109"/>
    <lineage>
        <taxon>Bacteria</taxon>
        <taxon>Bacillati</taxon>
        <taxon>Actinomycetota</taxon>
        <taxon>Actinomycetes</taxon>
        <taxon>Micromonosporales</taxon>
        <taxon>Micromonosporaceae</taxon>
        <taxon>Phytomonospora</taxon>
    </lineage>
</organism>
<protein>
    <submittedName>
        <fullName evidence="5">Glycogen(Starch) synthase</fullName>
        <ecNumber evidence="5">2.4.1.11</ecNumber>
    </submittedName>
</protein>
<dbReference type="Proteomes" id="UP000548476">
    <property type="component" value="Unassembled WGS sequence"/>
</dbReference>